<evidence type="ECO:0000313" key="1">
    <source>
        <dbReference type="EMBL" id="KAL0941454.1"/>
    </source>
</evidence>
<comment type="caution">
    <text evidence="1">The sequence shown here is derived from an EMBL/GenBank/DDBJ whole genome shotgun (WGS) entry which is preliminary data.</text>
</comment>
<name>A0ACC3ZBJ5_COLTU</name>
<protein>
    <submittedName>
        <fullName evidence="1">G-protein coupled receptor</fullName>
    </submittedName>
</protein>
<accession>A0ACC3ZBJ5</accession>
<proteinExistence type="predicted"/>
<dbReference type="Proteomes" id="UP000805649">
    <property type="component" value="Unassembled WGS sequence"/>
</dbReference>
<keyword evidence="1" id="KW-0675">Receptor</keyword>
<sequence length="507" mass="56707">MKDSFGDVVSKTTSDFAAQNDINLLVTLERIGAILSLLGVSLIFVTYWAFKRMRSLHNLFVLLASIANVGASIACAIGYGGLHIGADSGLCQTQAFLLQVFMQSDPWWSFAMAVNAFLIFFDGANPSSFRRYLWVYCAICFGGPLILGICLLVIKPDGAGASIYGDAALWCWITTKWGVLRIYTFYVPTWCCIFGSAVVYFIVGYHVFHQRDQLRNLILSNPSNDSRNASWLGKDYSAAKESHSSWTPMSEDWSLPDTQQSLTGRTENCGDTAIDIQATTVSPKPWVPQMPCSAMTNDFVNPTARDQDPKHLSDEQAALQGSPLLKTTYYSSPPSLEPQLSILPRVGSVNEKISSRLKSFDPIKLAYLRTCCLFAVSVLFTWTPSSINIIYELVNPNNVSFGLNVACAVVLPLQGVWNAVIFFMTSCSTFREEWTEMRHFRQTRHLDSHGDQPRRARFGMFRGAQEHRLSWGGYRFNKRFNRSQTRDFETATSSLGGDIRVMQGFLV</sequence>
<organism evidence="1 2">
    <name type="scientific">Colletotrichum truncatum</name>
    <name type="common">Anthracnose fungus</name>
    <name type="synonym">Colletotrichum capsici</name>
    <dbReference type="NCBI Taxonomy" id="5467"/>
    <lineage>
        <taxon>Eukaryota</taxon>
        <taxon>Fungi</taxon>
        <taxon>Dikarya</taxon>
        <taxon>Ascomycota</taxon>
        <taxon>Pezizomycotina</taxon>
        <taxon>Sordariomycetes</taxon>
        <taxon>Hypocreomycetidae</taxon>
        <taxon>Glomerellales</taxon>
        <taxon>Glomerellaceae</taxon>
        <taxon>Colletotrichum</taxon>
        <taxon>Colletotrichum truncatum species complex</taxon>
    </lineage>
</organism>
<evidence type="ECO:0000313" key="2">
    <source>
        <dbReference type="Proteomes" id="UP000805649"/>
    </source>
</evidence>
<keyword evidence="2" id="KW-1185">Reference proteome</keyword>
<dbReference type="EMBL" id="VUJX02000002">
    <property type="protein sequence ID" value="KAL0941454.1"/>
    <property type="molecule type" value="Genomic_DNA"/>
</dbReference>
<gene>
    <name evidence="1" type="ORF">CTRU02_204217</name>
</gene>
<reference evidence="1 2" key="1">
    <citation type="journal article" date="2020" name="Phytopathology">
        <title>Genome Sequence Resources of Colletotrichum truncatum, C. plurivorum, C. musicola, and C. sojae: Four Species Pathogenic to Soybean (Glycine max).</title>
        <authorList>
            <person name="Rogerio F."/>
            <person name="Boufleur T.R."/>
            <person name="Ciampi-Guillardi M."/>
            <person name="Sukno S.A."/>
            <person name="Thon M.R."/>
            <person name="Massola Junior N.S."/>
            <person name="Baroncelli R."/>
        </authorList>
    </citation>
    <scope>NUCLEOTIDE SEQUENCE [LARGE SCALE GENOMIC DNA]</scope>
    <source>
        <strain evidence="1 2">CMES1059</strain>
    </source>
</reference>